<dbReference type="Gene3D" id="3.30.40.220">
    <property type="match status" value="1"/>
</dbReference>
<dbReference type="InterPro" id="IPR001876">
    <property type="entry name" value="Znf_RanBP2"/>
</dbReference>
<keyword evidence="3" id="KW-0862">Zinc</keyword>
<evidence type="ECO:0000256" key="3">
    <source>
        <dbReference type="ARBA" id="ARBA00022833"/>
    </source>
</evidence>
<feature type="compositionally biased region" description="Low complexity" evidence="5">
    <location>
        <begin position="106"/>
        <end position="117"/>
    </location>
</feature>
<feature type="region of interest" description="Disordered" evidence="5">
    <location>
        <begin position="28"/>
        <end position="84"/>
    </location>
</feature>
<evidence type="ECO:0000313" key="7">
    <source>
        <dbReference type="EMBL" id="GMH80411.1"/>
    </source>
</evidence>
<proteinExistence type="predicted"/>
<reference evidence="8" key="1">
    <citation type="journal article" date="2023" name="Commun. Biol.">
        <title>Genome analysis of Parmales, the sister group of diatoms, reveals the evolutionary specialization of diatoms from phago-mixotrophs to photoautotrophs.</title>
        <authorList>
            <person name="Ban H."/>
            <person name="Sato S."/>
            <person name="Yoshikawa S."/>
            <person name="Yamada K."/>
            <person name="Nakamura Y."/>
            <person name="Ichinomiya M."/>
            <person name="Sato N."/>
            <person name="Blanc-Mathieu R."/>
            <person name="Endo H."/>
            <person name="Kuwata A."/>
            <person name="Ogata H."/>
        </authorList>
    </citation>
    <scope>NUCLEOTIDE SEQUENCE [LARGE SCALE GENOMIC DNA]</scope>
    <source>
        <strain evidence="8">NIES 3700</strain>
    </source>
</reference>
<evidence type="ECO:0000256" key="4">
    <source>
        <dbReference type="PROSITE-ProRule" id="PRU00322"/>
    </source>
</evidence>
<keyword evidence="2 4" id="KW-0863">Zinc-finger</keyword>
<dbReference type="GO" id="GO:0008270">
    <property type="term" value="F:zinc ion binding"/>
    <property type="evidence" value="ECO:0007669"/>
    <property type="project" value="UniProtKB-KW"/>
</dbReference>
<evidence type="ECO:0000259" key="6">
    <source>
        <dbReference type="PROSITE" id="PS50199"/>
    </source>
</evidence>
<dbReference type="EMBL" id="BRXW01000991">
    <property type="protein sequence ID" value="GMH80411.1"/>
    <property type="molecule type" value="Genomic_DNA"/>
</dbReference>
<sequence length="488" mass="53845">MEPAEWACRTCTLVNEWATTKCLACERPRPHASTIKSPKTKTKETITKKTTKKKAPVLSESDDSDSPDENKKAKKKPKLRQAKESESGVVSILCYSCRHDPSSTKQSSLGSFLSSPPSRAPSNNHCSRCLKELHQTSRGAGGTTTTGALPHIEKLKAYKRLAKDGEVPFELSDSQATEIMRRDCSICGLAAGVGEPNGITRLRIWPERLSEARDQCLKPYMGPFCVENCAAACGKCNQMKGARRVASFVFACRHLATKNSEQDFGLYPGRFVNNISKRSRSSYITNSSTHTKTHSLTNEQFNEITAKPCFYCGKESSPDTDPPHHNGLDRLDSDNRVYSVDTVVSCCGDCNLMKYVLSVEDFLSHALKVAEKSVGVEFTEDDGVWVGEVEVKTKKKSVKEILRERSEAAASAKAQNLFTGIPPSWMASQEDFEIGFPLSQPGTPPKGNKALGQIAEQDETYSQPMLKKKVRLRIPQPPPKSKIKKTSD</sequence>
<keyword evidence="1" id="KW-0479">Metal-binding</keyword>
<protein>
    <recommendedName>
        <fullName evidence="6">RanBP2-type domain-containing protein</fullName>
    </recommendedName>
</protein>
<evidence type="ECO:0000313" key="8">
    <source>
        <dbReference type="Proteomes" id="UP001165122"/>
    </source>
</evidence>
<gene>
    <name evidence="7" type="ORF">TrLO_g10085</name>
</gene>
<feature type="domain" description="RanBP2-type" evidence="6">
    <location>
        <begin position="2"/>
        <end position="31"/>
    </location>
</feature>
<feature type="region of interest" description="Disordered" evidence="5">
    <location>
        <begin position="106"/>
        <end position="125"/>
    </location>
</feature>
<dbReference type="AlphaFoldDB" id="A0A9W7AYP1"/>
<dbReference type="PROSITE" id="PS01358">
    <property type="entry name" value="ZF_RANBP2_1"/>
    <property type="match status" value="1"/>
</dbReference>
<dbReference type="PROSITE" id="PS50199">
    <property type="entry name" value="ZF_RANBP2_2"/>
    <property type="match status" value="1"/>
</dbReference>
<name>A0A9W7AYP1_9STRA</name>
<dbReference type="InterPro" id="IPR036443">
    <property type="entry name" value="Znf_RanBP2_sf"/>
</dbReference>
<evidence type="ECO:0000256" key="5">
    <source>
        <dbReference type="SAM" id="MobiDB-lite"/>
    </source>
</evidence>
<keyword evidence="8" id="KW-1185">Reference proteome</keyword>
<dbReference type="OrthoDB" id="409543at2759"/>
<comment type="caution">
    <text evidence="7">The sequence shown here is derived from an EMBL/GenBank/DDBJ whole genome shotgun (WGS) entry which is preliminary data.</text>
</comment>
<dbReference type="Proteomes" id="UP001165122">
    <property type="component" value="Unassembled WGS sequence"/>
</dbReference>
<organism evidence="7 8">
    <name type="scientific">Triparma laevis f. longispina</name>
    <dbReference type="NCBI Taxonomy" id="1714387"/>
    <lineage>
        <taxon>Eukaryota</taxon>
        <taxon>Sar</taxon>
        <taxon>Stramenopiles</taxon>
        <taxon>Ochrophyta</taxon>
        <taxon>Bolidophyceae</taxon>
        <taxon>Parmales</taxon>
        <taxon>Triparmaceae</taxon>
        <taxon>Triparma</taxon>
    </lineage>
</organism>
<dbReference type="Gene3D" id="2.30.30.380">
    <property type="entry name" value="Zn-finger domain of Sec23/24"/>
    <property type="match status" value="1"/>
</dbReference>
<accession>A0A9W7AYP1</accession>
<feature type="region of interest" description="Disordered" evidence="5">
    <location>
        <begin position="438"/>
        <end position="488"/>
    </location>
</feature>
<dbReference type="SUPFAM" id="SSF90209">
    <property type="entry name" value="Ran binding protein zinc finger-like"/>
    <property type="match status" value="1"/>
</dbReference>
<evidence type="ECO:0000256" key="1">
    <source>
        <dbReference type="ARBA" id="ARBA00022723"/>
    </source>
</evidence>
<evidence type="ECO:0000256" key="2">
    <source>
        <dbReference type="ARBA" id="ARBA00022771"/>
    </source>
</evidence>